<evidence type="ECO:0000256" key="2">
    <source>
        <dbReference type="SAM" id="Coils"/>
    </source>
</evidence>
<dbReference type="Proteomes" id="UP001597326">
    <property type="component" value="Unassembled WGS sequence"/>
</dbReference>
<protein>
    <submittedName>
        <fullName evidence="4">MerR family transcriptional regulator</fullName>
    </submittedName>
</protein>
<dbReference type="Gene3D" id="1.10.1660.10">
    <property type="match status" value="1"/>
</dbReference>
<sequence length="247" mass="26579">MAHASGVSRRMLRHWEGEGLLSPASVDAVTGHRRYQDSRIGHVQAIAELRGLGFGLAEIGRLLDPRIQQTSLVDLLERQAATLEHQITEASARLTRVRHRLDDLREKAGQVAMNTTITALPGLTVQGASTTALDESEIGAAVTELRGRLPHQVCNVLLYDGTAEDRIVVTVGSDSTPSGAGLEQVEAPAVPQGVSVTFETAPESIADAWVLIDAELARQGLTSHGVYRQLLNPDGRTTLQAPVRELH</sequence>
<dbReference type="PANTHER" id="PTHR30204">
    <property type="entry name" value="REDOX-CYCLING DRUG-SENSING TRANSCRIPTIONAL ACTIVATOR SOXR"/>
    <property type="match status" value="1"/>
</dbReference>
<evidence type="ECO:0000313" key="4">
    <source>
        <dbReference type="EMBL" id="MFD1891578.1"/>
    </source>
</evidence>
<name>A0ABW4S0Y8_9ACTN</name>
<dbReference type="SMART" id="SM00422">
    <property type="entry name" value="HTH_MERR"/>
    <property type="match status" value="1"/>
</dbReference>
<organism evidence="4 5">
    <name type="scientific">Luteococcus peritonei</name>
    <dbReference type="NCBI Taxonomy" id="88874"/>
    <lineage>
        <taxon>Bacteria</taxon>
        <taxon>Bacillati</taxon>
        <taxon>Actinomycetota</taxon>
        <taxon>Actinomycetes</taxon>
        <taxon>Propionibacteriales</taxon>
        <taxon>Propionibacteriaceae</taxon>
        <taxon>Luteococcus</taxon>
    </lineage>
</organism>
<dbReference type="SUPFAM" id="SSF46955">
    <property type="entry name" value="Putative DNA-binding domain"/>
    <property type="match status" value="1"/>
</dbReference>
<dbReference type="PROSITE" id="PS50937">
    <property type="entry name" value="HTH_MERR_2"/>
    <property type="match status" value="1"/>
</dbReference>
<feature type="coiled-coil region" evidence="2">
    <location>
        <begin position="73"/>
        <end position="107"/>
    </location>
</feature>
<dbReference type="RefSeq" id="WP_343874071.1">
    <property type="nucleotide sequence ID" value="NZ_BAAAIX010000024.1"/>
</dbReference>
<dbReference type="InterPro" id="IPR047057">
    <property type="entry name" value="MerR_fam"/>
</dbReference>
<dbReference type="Pfam" id="PF13411">
    <property type="entry name" value="MerR_1"/>
    <property type="match status" value="1"/>
</dbReference>
<dbReference type="InterPro" id="IPR009061">
    <property type="entry name" value="DNA-bd_dom_put_sf"/>
</dbReference>
<keyword evidence="1" id="KW-0238">DNA-binding</keyword>
<dbReference type="PANTHER" id="PTHR30204:SF97">
    <property type="entry name" value="MERR FAMILY REGULATORY PROTEIN"/>
    <property type="match status" value="1"/>
</dbReference>
<dbReference type="InterPro" id="IPR000551">
    <property type="entry name" value="MerR-type_HTH_dom"/>
</dbReference>
<proteinExistence type="predicted"/>
<reference evidence="5" key="1">
    <citation type="journal article" date="2019" name="Int. J. Syst. Evol. Microbiol.">
        <title>The Global Catalogue of Microorganisms (GCM) 10K type strain sequencing project: providing services to taxonomists for standard genome sequencing and annotation.</title>
        <authorList>
            <consortium name="The Broad Institute Genomics Platform"/>
            <consortium name="The Broad Institute Genome Sequencing Center for Infectious Disease"/>
            <person name="Wu L."/>
            <person name="Ma J."/>
        </authorList>
    </citation>
    <scope>NUCLEOTIDE SEQUENCE [LARGE SCALE GENOMIC DNA]</scope>
    <source>
        <strain evidence="5">CAIM 431</strain>
    </source>
</reference>
<feature type="domain" description="HTH merR-type" evidence="3">
    <location>
        <begin position="1"/>
        <end position="65"/>
    </location>
</feature>
<evidence type="ECO:0000313" key="5">
    <source>
        <dbReference type="Proteomes" id="UP001597326"/>
    </source>
</evidence>
<keyword evidence="5" id="KW-1185">Reference proteome</keyword>
<evidence type="ECO:0000256" key="1">
    <source>
        <dbReference type="ARBA" id="ARBA00023125"/>
    </source>
</evidence>
<comment type="caution">
    <text evidence="4">The sequence shown here is derived from an EMBL/GenBank/DDBJ whole genome shotgun (WGS) entry which is preliminary data.</text>
</comment>
<dbReference type="EMBL" id="JBHUFZ010000037">
    <property type="protein sequence ID" value="MFD1891578.1"/>
    <property type="molecule type" value="Genomic_DNA"/>
</dbReference>
<evidence type="ECO:0000259" key="3">
    <source>
        <dbReference type="PROSITE" id="PS50937"/>
    </source>
</evidence>
<accession>A0ABW4S0Y8</accession>
<gene>
    <name evidence="4" type="ORF">ACFSCS_15505</name>
</gene>
<keyword evidence="2" id="KW-0175">Coiled coil</keyword>